<feature type="domain" description="C-type lectin" evidence="2">
    <location>
        <begin position="250"/>
        <end position="354"/>
    </location>
</feature>
<dbReference type="Proteomes" id="UP000264800">
    <property type="component" value="Unplaced"/>
</dbReference>
<dbReference type="Pfam" id="PF00059">
    <property type="entry name" value="Lectin_C"/>
    <property type="match status" value="3"/>
</dbReference>
<feature type="signal peptide" evidence="1">
    <location>
        <begin position="1"/>
        <end position="19"/>
    </location>
</feature>
<proteinExistence type="predicted"/>
<evidence type="ECO:0000313" key="3">
    <source>
        <dbReference type="Ensembl" id="ENSKMAP00000017475.1"/>
    </source>
</evidence>
<accession>A0A3Q3AMF4</accession>
<dbReference type="PANTHER" id="PTHR45784">
    <property type="entry name" value="C-TYPE LECTIN DOMAIN FAMILY 20 MEMBER A-RELATED"/>
    <property type="match status" value="1"/>
</dbReference>
<dbReference type="PROSITE" id="PS50041">
    <property type="entry name" value="C_TYPE_LECTIN_2"/>
    <property type="match status" value="3"/>
</dbReference>
<dbReference type="GeneTree" id="ENSGT00940000163911"/>
<evidence type="ECO:0000256" key="1">
    <source>
        <dbReference type="SAM" id="SignalP"/>
    </source>
</evidence>
<evidence type="ECO:0000259" key="2">
    <source>
        <dbReference type="PROSITE" id="PS50041"/>
    </source>
</evidence>
<name>A0A3Q3AMF4_KRYMA</name>
<dbReference type="AlphaFoldDB" id="A0A3Q3AMF4"/>
<organism evidence="3 4">
    <name type="scientific">Kryptolebias marmoratus</name>
    <name type="common">Mangrove killifish</name>
    <name type="synonym">Rivulus marmoratus</name>
    <dbReference type="NCBI Taxonomy" id="37003"/>
    <lineage>
        <taxon>Eukaryota</taxon>
        <taxon>Metazoa</taxon>
        <taxon>Chordata</taxon>
        <taxon>Craniata</taxon>
        <taxon>Vertebrata</taxon>
        <taxon>Euteleostomi</taxon>
        <taxon>Actinopterygii</taxon>
        <taxon>Neopterygii</taxon>
        <taxon>Teleostei</taxon>
        <taxon>Neoteleostei</taxon>
        <taxon>Acanthomorphata</taxon>
        <taxon>Ovalentaria</taxon>
        <taxon>Atherinomorphae</taxon>
        <taxon>Cyprinodontiformes</taxon>
        <taxon>Rivulidae</taxon>
        <taxon>Kryptolebias</taxon>
    </lineage>
</organism>
<feature type="domain" description="C-type lectin" evidence="2">
    <location>
        <begin position="145"/>
        <end position="213"/>
    </location>
</feature>
<dbReference type="InterPro" id="IPR016186">
    <property type="entry name" value="C-type_lectin-like/link_sf"/>
</dbReference>
<reference evidence="3" key="1">
    <citation type="submission" date="2025-08" db="UniProtKB">
        <authorList>
            <consortium name="Ensembl"/>
        </authorList>
    </citation>
    <scope>IDENTIFICATION</scope>
</reference>
<dbReference type="STRING" id="37003.ENSKMAP00000017475"/>
<dbReference type="GeneID" id="108235100"/>
<feature type="chain" id="PRO_5018602697" evidence="1">
    <location>
        <begin position="20"/>
        <end position="363"/>
    </location>
</feature>
<protein>
    <submittedName>
        <fullName evidence="3">Si:dkey-61f9.1</fullName>
    </submittedName>
</protein>
<dbReference type="Ensembl" id="ENSKMAT00000017717.1">
    <property type="protein sequence ID" value="ENSKMAP00000017475.1"/>
    <property type="gene ID" value="ENSKMAG00000013031.1"/>
</dbReference>
<sequence>MMTILFFLLCSGCFHLTSAANRLRYFNLTNNISSAKKDNWYNARSECNNSRESLVTLYDEEDAKFFAKLVSDYKSLFWIGLHKSQKKNFTTWSNGDKLTLNDSNVNLTKGKQNCEAIEDRAWKHFNCSHRKHFMCQKGNKSILIESERNWCQALQYCRIHYTDLVSISDDQQNEELKKKSRKKSFWIGLLHDEWEWADESCSTYRKWGVSQPNHDFAATMDGNIHTANNIYHIICSKGSVRIKPIPHHSTWEEALIYCKTYHTRLLCIEDEDDQRAVEQWLDNYDFNNKETLWIGLRQSSLFGFWIWSDRTVNWHNWKNKIIPELSSSQCGVINATDYTWSEENCWNKHSFLCEEDIVYMDKY</sequence>
<dbReference type="OMA" id="CHARGRI"/>
<dbReference type="PANTHER" id="PTHR45784:SF3">
    <property type="entry name" value="C-TYPE LECTIN DOMAIN FAMILY 4 MEMBER K-LIKE-RELATED"/>
    <property type="match status" value="1"/>
</dbReference>
<reference evidence="3" key="2">
    <citation type="submission" date="2025-09" db="UniProtKB">
        <authorList>
            <consortium name="Ensembl"/>
        </authorList>
    </citation>
    <scope>IDENTIFICATION</scope>
</reference>
<keyword evidence="1" id="KW-0732">Signal</keyword>
<dbReference type="CDD" id="cd00037">
    <property type="entry name" value="CLECT"/>
    <property type="match status" value="2"/>
</dbReference>
<feature type="domain" description="C-type lectin" evidence="2">
    <location>
        <begin position="25"/>
        <end position="136"/>
    </location>
</feature>
<dbReference type="Gene3D" id="3.10.100.10">
    <property type="entry name" value="Mannose-Binding Protein A, subunit A"/>
    <property type="match status" value="3"/>
</dbReference>
<dbReference type="InterPro" id="IPR001304">
    <property type="entry name" value="C-type_lectin-like"/>
</dbReference>
<dbReference type="SUPFAM" id="SSF56436">
    <property type="entry name" value="C-type lectin-like"/>
    <property type="match status" value="3"/>
</dbReference>
<dbReference type="InterPro" id="IPR016187">
    <property type="entry name" value="CTDL_fold"/>
</dbReference>
<evidence type="ECO:0000313" key="4">
    <source>
        <dbReference type="Proteomes" id="UP000264800"/>
    </source>
</evidence>
<dbReference type="SMART" id="SM00034">
    <property type="entry name" value="CLECT"/>
    <property type="match status" value="3"/>
</dbReference>
<dbReference type="OrthoDB" id="8950604at2759"/>
<keyword evidence="4" id="KW-1185">Reference proteome</keyword>
<dbReference type="RefSeq" id="XP_037837017.1">
    <property type="nucleotide sequence ID" value="XM_037981089.1"/>
</dbReference>